<keyword evidence="4" id="KW-1185">Reference proteome</keyword>
<keyword evidence="2" id="KW-0472">Membrane</keyword>
<name>A0A8H5CA76_9AGAR</name>
<evidence type="ECO:0000313" key="3">
    <source>
        <dbReference type="EMBL" id="KAF5337803.1"/>
    </source>
</evidence>
<evidence type="ECO:0000313" key="4">
    <source>
        <dbReference type="Proteomes" id="UP000541558"/>
    </source>
</evidence>
<accession>A0A8H5CA76</accession>
<keyword evidence="2" id="KW-0812">Transmembrane</keyword>
<gene>
    <name evidence="3" type="ORF">D9611_014822</name>
</gene>
<dbReference type="EMBL" id="JAACJK010000032">
    <property type="protein sequence ID" value="KAF5337803.1"/>
    <property type="molecule type" value="Genomic_DNA"/>
</dbReference>
<proteinExistence type="predicted"/>
<dbReference type="Proteomes" id="UP000541558">
    <property type="component" value="Unassembled WGS sequence"/>
</dbReference>
<protein>
    <submittedName>
        <fullName evidence="3">Uncharacterized protein</fullName>
    </submittedName>
</protein>
<evidence type="ECO:0000256" key="2">
    <source>
        <dbReference type="SAM" id="Phobius"/>
    </source>
</evidence>
<reference evidence="3 4" key="1">
    <citation type="journal article" date="2020" name="ISME J.">
        <title>Uncovering the hidden diversity of litter-decomposition mechanisms in mushroom-forming fungi.</title>
        <authorList>
            <person name="Floudas D."/>
            <person name="Bentzer J."/>
            <person name="Ahren D."/>
            <person name="Johansson T."/>
            <person name="Persson P."/>
            <person name="Tunlid A."/>
        </authorList>
    </citation>
    <scope>NUCLEOTIDE SEQUENCE [LARGE SCALE GENOMIC DNA]</scope>
    <source>
        <strain evidence="3 4">CBS 175.51</strain>
    </source>
</reference>
<evidence type="ECO:0000256" key="1">
    <source>
        <dbReference type="SAM" id="MobiDB-lite"/>
    </source>
</evidence>
<keyword evidence="2" id="KW-1133">Transmembrane helix</keyword>
<feature type="region of interest" description="Disordered" evidence="1">
    <location>
        <begin position="77"/>
        <end position="96"/>
    </location>
</feature>
<organism evidence="3 4">
    <name type="scientific">Ephemerocybe angulata</name>
    <dbReference type="NCBI Taxonomy" id="980116"/>
    <lineage>
        <taxon>Eukaryota</taxon>
        <taxon>Fungi</taxon>
        <taxon>Dikarya</taxon>
        <taxon>Basidiomycota</taxon>
        <taxon>Agaricomycotina</taxon>
        <taxon>Agaricomycetes</taxon>
        <taxon>Agaricomycetidae</taxon>
        <taxon>Agaricales</taxon>
        <taxon>Agaricineae</taxon>
        <taxon>Psathyrellaceae</taxon>
        <taxon>Ephemerocybe</taxon>
    </lineage>
</organism>
<sequence>MDTTVTLSQHFRRKKEDSLRSKNINFAFLNAVATSIALALTTPFSGSPKMPISSPASPLTSPARPLFRTPENINFIPMARSHPDPRPGTPSSPFSGPLKIQTSSPWHQFHIDFRPVFRTSKYINFKISSAYAMLVESNVHPTESTYKTIPQHDVPPRTRALRRHLVERAARGKPIHTYFVIQPPHALHPFASPRGTSIHTYFAKPSLA</sequence>
<dbReference type="AlphaFoldDB" id="A0A8H5CA76"/>
<comment type="caution">
    <text evidence="3">The sequence shown here is derived from an EMBL/GenBank/DDBJ whole genome shotgun (WGS) entry which is preliminary data.</text>
</comment>
<feature type="transmembrane region" description="Helical" evidence="2">
    <location>
        <begin position="23"/>
        <end position="44"/>
    </location>
</feature>